<sequence>MFNNTTSQVATNSAAIGNTSQSYGAFDITVGVSAIVFPIILVLSINAYRKYRTAARREKIAYLEKVWRMTSAKKNV</sequence>
<organism evidence="2 3">
    <name type="scientific">Tolypothrix tenuis PCC 7101</name>
    <dbReference type="NCBI Taxonomy" id="231146"/>
    <lineage>
        <taxon>Bacteria</taxon>
        <taxon>Bacillati</taxon>
        <taxon>Cyanobacteriota</taxon>
        <taxon>Cyanophyceae</taxon>
        <taxon>Nostocales</taxon>
        <taxon>Tolypothrichaceae</taxon>
        <taxon>Tolypothrix</taxon>
    </lineage>
</organism>
<dbReference type="AlphaFoldDB" id="A0A1Z4N8C2"/>
<keyword evidence="3" id="KW-1185">Reference proteome</keyword>
<evidence type="ECO:0000313" key="2">
    <source>
        <dbReference type="EMBL" id="BAZ01957.1"/>
    </source>
</evidence>
<feature type="transmembrane region" description="Helical" evidence="1">
    <location>
        <begin position="28"/>
        <end position="48"/>
    </location>
</feature>
<protein>
    <submittedName>
        <fullName evidence="2">Uncharacterized protein</fullName>
    </submittedName>
</protein>
<dbReference type="RefSeq" id="WP_096581843.1">
    <property type="nucleotide sequence ID" value="NZ_CAWNJS010000001.1"/>
</dbReference>
<name>A0A1Z4N8C2_9CYAN</name>
<dbReference type="KEGG" id="ttq:NIES37_59640"/>
<evidence type="ECO:0000256" key="1">
    <source>
        <dbReference type="SAM" id="Phobius"/>
    </source>
</evidence>
<keyword evidence="1" id="KW-1133">Transmembrane helix</keyword>
<dbReference type="EMBL" id="AP018248">
    <property type="protein sequence ID" value="BAZ01957.1"/>
    <property type="molecule type" value="Genomic_DNA"/>
</dbReference>
<accession>A0A1Z4N8C2</accession>
<gene>
    <name evidence="2" type="ORF">NIES37_59640</name>
</gene>
<keyword evidence="1" id="KW-0472">Membrane</keyword>
<dbReference type="Proteomes" id="UP000218785">
    <property type="component" value="Chromosome"/>
</dbReference>
<evidence type="ECO:0000313" key="3">
    <source>
        <dbReference type="Proteomes" id="UP000218785"/>
    </source>
</evidence>
<proteinExistence type="predicted"/>
<reference evidence="2 3" key="1">
    <citation type="submission" date="2017-06" db="EMBL/GenBank/DDBJ databases">
        <title>Genome sequencing of cyanobaciteial culture collection at National Institute for Environmental Studies (NIES).</title>
        <authorList>
            <person name="Hirose Y."/>
            <person name="Shimura Y."/>
            <person name="Fujisawa T."/>
            <person name="Nakamura Y."/>
            <person name="Kawachi M."/>
        </authorList>
    </citation>
    <scope>NUCLEOTIDE SEQUENCE [LARGE SCALE GENOMIC DNA]</scope>
    <source>
        <strain evidence="2 3">NIES-37</strain>
    </source>
</reference>
<keyword evidence="1" id="KW-0812">Transmembrane</keyword>